<sequence>MKILVIGPSWVGDMMMSQSLYRTLKAIHPEAVIDVMAPAWCRPLLSRMPEVNEALAMPLGHGALAIGERRRLGKALRAKGYDRAYVLPGSFKSALVPFFAGISQRTGWRGEMRYGLLNDLRVLDKPAFPLMVERYVALAYDQDRIRSARDLPQPLLWPQLQVSEEEKVATAAAFSLPDTRPIIGFCPGAEFGPAKRWPHYHYAALAQQLIDQGYQVVLFGSAKDHETGEQIRQSLDASAQPFCRNLAGETQLEQAVILLAHCRAVVSNDSGLMHIAAALNRPLVALYGPSSPDFTPPLSQQARVIRLITGYHKVRKGDAEQGYHQSLIDIQPARVLAELENLLAQSQES</sequence>
<keyword evidence="11" id="KW-1185">Reference proteome</keyword>
<dbReference type="InterPro" id="IPR002201">
    <property type="entry name" value="Glyco_trans_9"/>
</dbReference>
<dbReference type="AlphaFoldDB" id="A0A0L7SXX6"/>
<dbReference type="Proteomes" id="UP000037088">
    <property type="component" value="Unassembled WGS sequence"/>
</dbReference>
<dbReference type="EMBL" id="JRXF01000015">
    <property type="protein sequence ID" value="KOC93313.1"/>
    <property type="molecule type" value="Genomic_DNA"/>
</dbReference>
<dbReference type="Gene3D" id="3.40.50.2000">
    <property type="entry name" value="Glycogen Phosphorylase B"/>
    <property type="match status" value="2"/>
</dbReference>
<evidence type="ECO:0000313" key="8">
    <source>
        <dbReference type="EMBL" id="KOC87999.1"/>
    </source>
</evidence>
<evidence type="ECO:0000313" key="9">
    <source>
        <dbReference type="EMBL" id="KOC93313.1"/>
    </source>
</evidence>
<evidence type="ECO:0000256" key="1">
    <source>
        <dbReference type="ARBA" id="ARBA00022676"/>
    </source>
</evidence>
<dbReference type="SUPFAM" id="SSF53756">
    <property type="entry name" value="UDP-Glycosyltransferase/glycogen phosphorylase"/>
    <property type="match status" value="1"/>
</dbReference>
<dbReference type="STRING" id="1560201.NG42_18185"/>
<dbReference type="GO" id="GO:0009244">
    <property type="term" value="P:lipopolysaccharide core region biosynthetic process"/>
    <property type="evidence" value="ECO:0007669"/>
    <property type="project" value="UniProtKB-ARBA"/>
</dbReference>
<dbReference type="CDD" id="cd03789">
    <property type="entry name" value="GT9_LPS_heptosyltransferase"/>
    <property type="match status" value="1"/>
</dbReference>
<proteinExistence type="inferred from homology"/>
<gene>
    <name evidence="8" type="ORF">NG42_18185</name>
    <name evidence="9" type="ORF">NG43_10875</name>
</gene>
<dbReference type="InterPro" id="IPR051199">
    <property type="entry name" value="LPS_LOS_Heptosyltrfase"/>
</dbReference>
<evidence type="ECO:0000256" key="4">
    <source>
        <dbReference type="ARBA" id="ARBA00044042"/>
    </source>
</evidence>
<evidence type="ECO:0000313" key="11">
    <source>
        <dbReference type="Proteomes" id="UP000037088"/>
    </source>
</evidence>
<dbReference type="GO" id="GO:0008713">
    <property type="term" value="F:ADP-heptose-lipopolysaccharide heptosyltransferase activity"/>
    <property type="evidence" value="ECO:0007669"/>
    <property type="project" value="UniProtKB-EC"/>
</dbReference>
<dbReference type="RefSeq" id="WP_052901782.1">
    <property type="nucleotide sequence ID" value="NZ_JRXE01000029.1"/>
</dbReference>
<dbReference type="NCBIfam" id="TIGR02195">
    <property type="entry name" value="heptsyl_trn_II"/>
    <property type="match status" value="1"/>
</dbReference>
<evidence type="ECO:0000256" key="7">
    <source>
        <dbReference type="ARBA" id="ARBA00083682"/>
    </source>
</evidence>
<dbReference type="FunFam" id="3.40.50.2000:FF:000023">
    <property type="entry name" value="ADP-heptose--LPS heptosyltransferase II"/>
    <property type="match status" value="1"/>
</dbReference>
<dbReference type="PANTHER" id="PTHR30160:SF7">
    <property type="entry name" value="ADP-HEPTOSE--LPS HEPTOSYLTRANSFERASE 2"/>
    <property type="match status" value="1"/>
</dbReference>
<dbReference type="EC" id="2.4.99.24" evidence="4"/>
<dbReference type="PATRIC" id="fig|1560201.3.peg.3850"/>
<comment type="caution">
    <text evidence="8">The sequence shown here is derived from an EMBL/GenBank/DDBJ whole genome shotgun (WGS) entry which is preliminary data.</text>
</comment>
<dbReference type="NCBIfam" id="NF008162">
    <property type="entry name" value="PRK10916.1"/>
    <property type="match status" value="1"/>
</dbReference>
<evidence type="ECO:0000256" key="2">
    <source>
        <dbReference type="ARBA" id="ARBA00022679"/>
    </source>
</evidence>
<evidence type="ECO:0000256" key="6">
    <source>
        <dbReference type="ARBA" id="ARBA00074391"/>
    </source>
</evidence>
<name>A0A0L7SXX6_9GAMM</name>
<dbReference type="Pfam" id="PF01075">
    <property type="entry name" value="Glyco_transf_9"/>
    <property type="match status" value="1"/>
</dbReference>
<dbReference type="InterPro" id="IPR011910">
    <property type="entry name" value="RfaF"/>
</dbReference>
<evidence type="ECO:0000313" key="10">
    <source>
        <dbReference type="Proteomes" id="UP000036851"/>
    </source>
</evidence>
<reference evidence="10 11" key="1">
    <citation type="journal article" date="2015" name="Int. J. Syst. Evol. Microbiol.">
        <title>Erwinia iniecta sp. nov., isolated from Russian wheat aphids (Diuraphis noxia).</title>
        <authorList>
            <person name="Campillo T."/>
            <person name="Luna E."/>
            <person name="Portier P."/>
            <person name="Fischer-Le Saux M."/>
            <person name="Lapitan N."/>
            <person name="Tisserat N.A."/>
            <person name="Leach J.E."/>
        </authorList>
    </citation>
    <scope>NUCLEOTIDE SEQUENCE [LARGE SCALE GENOMIC DNA]</scope>
    <source>
        <strain evidence="8 11">B120</strain>
        <strain evidence="9 10">B149</strain>
    </source>
</reference>
<evidence type="ECO:0000256" key="5">
    <source>
        <dbReference type="ARBA" id="ARBA00047503"/>
    </source>
</evidence>
<dbReference type="FunFam" id="3.40.50.2000:FF:000022">
    <property type="entry name" value="ADP-heptose--LPS heptosyltransferase II"/>
    <property type="match status" value="1"/>
</dbReference>
<protein>
    <recommendedName>
        <fullName evidence="6">Lipopolysaccharide heptosyltransferase 2</fullName>
        <ecNumber evidence="4">2.4.99.24</ecNumber>
    </recommendedName>
    <alternativeName>
        <fullName evidence="7">ADP-heptose:lipopolysaccharide heptosyltransferase II</fullName>
    </alternativeName>
</protein>
<comment type="similarity">
    <text evidence="3">Belongs to the glycosyltransferase 9 family.</text>
</comment>
<dbReference type="PANTHER" id="PTHR30160">
    <property type="entry name" value="TETRAACYLDISACCHARIDE 4'-KINASE-RELATED"/>
    <property type="match status" value="1"/>
</dbReference>
<organism evidence="8 11">
    <name type="scientific">Winslowiella iniecta</name>
    <dbReference type="NCBI Taxonomy" id="1560201"/>
    <lineage>
        <taxon>Bacteria</taxon>
        <taxon>Pseudomonadati</taxon>
        <taxon>Pseudomonadota</taxon>
        <taxon>Gammaproteobacteria</taxon>
        <taxon>Enterobacterales</taxon>
        <taxon>Erwiniaceae</taxon>
        <taxon>Winslowiella</taxon>
    </lineage>
</organism>
<evidence type="ECO:0000256" key="3">
    <source>
        <dbReference type="ARBA" id="ARBA00043995"/>
    </source>
</evidence>
<dbReference type="EMBL" id="JRXE01000029">
    <property type="protein sequence ID" value="KOC87999.1"/>
    <property type="molecule type" value="Genomic_DNA"/>
</dbReference>
<dbReference type="GO" id="GO:0005829">
    <property type="term" value="C:cytosol"/>
    <property type="evidence" value="ECO:0007669"/>
    <property type="project" value="TreeGrafter"/>
</dbReference>
<comment type="catalytic activity">
    <reaction evidence="5">
        <text>an L-alpha-D-Hep-(1-&gt;5)-[alpha-Kdo-(2-&gt;4)]-alpha-Kdo-(2-&gt;6)-lipid A + ADP-L-glycero-beta-D-manno-heptose = an L-alpha-D-Hep-(1-&gt;3)-L-alpha-D-Hep-(1-&gt;5)-[alpha-Kdo-(2-&gt;4)]-alpha-Kdo-(2-&gt;6)-lipid A + ADP + H(+)</text>
        <dbReference type="Rhea" id="RHEA:74071"/>
        <dbReference type="ChEBI" id="CHEBI:15378"/>
        <dbReference type="ChEBI" id="CHEBI:61506"/>
        <dbReference type="ChEBI" id="CHEBI:193068"/>
        <dbReference type="ChEBI" id="CHEBI:193069"/>
        <dbReference type="ChEBI" id="CHEBI:456216"/>
        <dbReference type="EC" id="2.4.99.24"/>
    </reaction>
</comment>
<accession>A0A0L7SXX6</accession>
<keyword evidence="1" id="KW-0328">Glycosyltransferase</keyword>
<dbReference type="Proteomes" id="UP000036851">
    <property type="component" value="Unassembled WGS sequence"/>
</dbReference>
<dbReference type="OrthoDB" id="9797795at2"/>
<keyword evidence="2 8" id="KW-0808">Transferase</keyword>